<feature type="domain" description="Peptidase C-terminal archaeal/bacterial" evidence="4">
    <location>
        <begin position="670"/>
        <end position="733"/>
    </location>
</feature>
<dbReference type="InterPro" id="IPR001343">
    <property type="entry name" value="Hemolysn_Ca-bd"/>
</dbReference>
<dbReference type="InterPro" id="IPR018511">
    <property type="entry name" value="Hemolysin-typ_Ca-bd_CS"/>
</dbReference>
<evidence type="ECO:0000256" key="3">
    <source>
        <dbReference type="SAM" id="MobiDB-lite"/>
    </source>
</evidence>
<accession>Q113U9</accession>
<name>Q113U9_TRIEI</name>
<dbReference type="SUPFAM" id="SSF89260">
    <property type="entry name" value="Collagen-binding domain"/>
    <property type="match status" value="9"/>
</dbReference>
<reference evidence="5" key="1">
    <citation type="submission" date="2006-06" db="EMBL/GenBank/DDBJ databases">
        <title>Complete sequence of Trichodesmium erythraeum IMS101.</title>
        <authorList>
            <consortium name="US DOE Joint Genome Institute"/>
            <person name="Copeland A."/>
            <person name="Lucas S."/>
            <person name="Lapidus A."/>
            <person name="Barry K."/>
            <person name="Detter J.C."/>
            <person name="Glavina del Rio T."/>
            <person name="Hammon N."/>
            <person name="Israni S."/>
            <person name="Dalin E."/>
            <person name="Tice H."/>
            <person name="Pitluck S."/>
            <person name="Kiss H."/>
            <person name="Munk A.C."/>
            <person name="Brettin T."/>
            <person name="Bruce D."/>
            <person name="Han C."/>
            <person name="Tapia R."/>
            <person name="Gilna P."/>
            <person name="Schmutz J."/>
            <person name="Larimer F."/>
            <person name="Land M."/>
            <person name="Hauser L."/>
            <person name="Kyrpides N."/>
            <person name="Kim E."/>
            <person name="Richardson P."/>
        </authorList>
    </citation>
    <scope>NUCLEOTIDE SEQUENCE [LARGE SCALE GENOMIC DNA]</scope>
    <source>
        <strain evidence="5">IMS101</strain>
    </source>
</reference>
<dbReference type="GO" id="GO:0005576">
    <property type="term" value="C:extracellular region"/>
    <property type="evidence" value="ECO:0007669"/>
    <property type="project" value="UniProtKB-SubCell"/>
</dbReference>
<dbReference type="PROSITE" id="PS00330">
    <property type="entry name" value="HEMOLYSIN_CALCIUM"/>
    <property type="match status" value="2"/>
</dbReference>
<feature type="domain" description="Peptidase C-terminal archaeal/bacterial" evidence="4">
    <location>
        <begin position="1270"/>
        <end position="1334"/>
    </location>
</feature>
<feature type="domain" description="Peptidase C-terminal archaeal/bacterial" evidence="4">
    <location>
        <begin position="1393"/>
        <end position="1457"/>
    </location>
</feature>
<dbReference type="Gene3D" id="2.150.10.10">
    <property type="entry name" value="Serralysin-like metalloprotease, C-terminal"/>
    <property type="match status" value="2"/>
</dbReference>
<dbReference type="OrthoDB" id="450183at2"/>
<dbReference type="SUPFAM" id="SSF51120">
    <property type="entry name" value="beta-Roll"/>
    <property type="match status" value="1"/>
</dbReference>
<dbReference type="KEGG" id="ter:Tery_1974"/>
<dbReference type="PANTHER" id="PTHR38340">
    <property type="entry name" value="S-LAYER PROTEIN"/>
    <property type="match status" value="1"/>
</dbReference>
<dbReference type="RefSeq" id="WP_011611598.1">
    <property type="nucleotide sequence ID" value="NC_008312.1"/>
</dbReference>
<dbReference type="Gene3D" id="2.60.120.380">
    <property type="match status" value="9"/>
</dbReference>
<feature type="region of interest" description="Disordered" evidence="3">
    <location>
        <begin position="1341"/>
        <end position="1369"/>
    </location>
</feature>
<dbReference type="STRING" id="203124.Tery_1974"/>
<dbReference type="InterPro" id="IPR011049">
    <property type="entry name" value="Serralysin-like_metalloprot_C"/>
</dbReference>
<proteinExistence type="predicted"/>
<evidence type="ECO:0000259" key="4">
    <source>
        <dbReference type="Pfam" id="PF04151"/>
    </source>
</evidence>
<dbReference type="PANTHER" id="PTHR38340:SF1">
    <property type="entry name" value="S-LAYER PROTEIN"/>
    <property type="match status" value="1"/>
</dbReference>
<evidence type="ECO:0000256" key="1">
    <source>
        <dbReference type="ARBA" id="ARBA00004613"/>
    </source>
</evidence>
<dbReference type="PRINTS" id="PR00313">
    <property type="entry name" value="CABNDNGRPT"/>
</dbReference>
<dbReference type="HOGENOM" id="CLU_244553_0_0_3"/>
<feature type="region of interest" description="Disordered" evidence="3">
    <location>
        <begin position="96"/>
        <end position="116"/>
    </location>
</feature>
<protein>
    <submittedName>
        <fullName evidence="5">Peptidase-like</fullName>
    </submittedName>
</protein>
<evidence type="ECO:0000256" key="2">
    <source>
        <dbReference type="ARBA" id="ARBA00022525"/>
    </source>
</evidence>
<dbReference type="EMBL" id="CP000393">
    <property type="protein sequence ID" value="ABG51225.1"/>
    <property type="molecule type" value="Genomic_DNA"/>
</dbReference>
<organism evidence="5">
    <name type="scientific">Trichodesmium erythraeum (strain IMS101)</name>
    <dbReference type="NCBI Taxonomy" id="203124"/>
    <lineage>
        <taxon>Bacteria</taxon>
        <taxon>Bacillati</taxon>
        <taxon>Cyanobacteriota</taxon>
        <taxon>Cyanophyceae</taxon>
        <taxon>Oscillatoriophycideae</taxon>
        <taxon>Oscillatoriales</taxon>
        <taxon>Microcoleaceae</taxon>
        <taxon>Trichodesmium</taxon>
    </lineage>
</organism>
<dbReference type="GO" id="GO:0005509">
    <property type="term" value="F:calcium ion binding"/>
    <property type="evidence" value="ECO:0007669"/>
    <property type="project" value="InterPro"/>
</dbReference>
<dbReference type="InterPro" id="IPR047995">
    <property type="entry name" value="Choice_anch_K"/>
</dbReference>
<dbReference type="Pfam" id="PF04151">
    <property type="entry name" value="PPC"/>
    <property type="match status" value="4"/>
</dbReference>
<gene>
    <name evidence="5" type="ordered locus">Tery_1974</name>
</gene>
<dbReference type="InterPro" id="IPR050557">
    <property type="entry name" value="RTX_toxin/Mannuronan_C5-epim"/>
</dbReference>
<dbReference type="InterPro" id="IPR007280">
    <property type="entry name" value="Peptidase_C_arc/bac"/>
</dbReference>
<feature type="domain" description="Peptidase C-terminal archaeal/bacterial" evidence="4">
    <location>
        <begin position="199"/>
        <end position="262"/>
    </location>
</feature>
<keyword evidence="2" id="KW-0964">Secreted</keyword>
<comment type="subcellular location">
    <subcellularLocation>
        <location evidence="1">Secreted</location>
    </subcellularLocation>
</comment>
<evidence type="ECO:0000313" key="5">
    <source>
        <dbReference type="EMBL" id="ABG51225.1"/>
    </source>
</evidence>
<dbReference type="Pfam" id="PF00353">
    <property type="entry name" value="HemolysinCabind"/>
    <property type="match status" value="2"/>
</dbReference>
<dbReference type="eggNOG" id="COG2931">
    <property type="taxonomic scope" value="Bacteria"/>
</dbReference>
<feature type="region of interest" description="Disordered" evidence="3">
    <location>
        <begin position="414"/>
        <end position="434"/>
    </location>
</feature>
<sequence length="1594" mass="175989">MPTCTGVDWSGTPGDNVWPLSEDNSCNDTLNGRGGDDKLYASQGNDILYGGDGDDKLYGQQGNDKLYGEQGNDRLYGNGGRDRLYGNGGCDRLHGGRGKDTLNGGAGNDTLNGGAGKDKVWKEEKDRVVPGDSDVIFLLTSTGKGHKKKISKNSSPVLRNPGGSKNTIADAFDLELIELGPTVIEDKIGFRVNSQLDRNDYYKFTLDEESDFNLTLENLSANADVEILDSDGSTLLFSSANSGNTDELINAELDAGEYFIRVLPRGGAETDYRLTINAEPKNSSALLDSADLFIGGEGADKFVPFYDQDGTYGHDTIEDFNKSEGDKILLNGKNFEALKDITIGETLPEYEFIAIPNYGCRGNTPQTSETIIYDPVSGLVYANQTEKPNDEVILTQLTNKSSLENTDFEIVDSETIIPPNDPPMDCTSTGRPDRSFERGFQVEFSGTWGEAEPGPNPNPKTYPTDPPNTFRWGESVEEDLKPNSLLFNAEDISGGIETDKQFEVGKLTFFNGSIFSDTAVESVPLEIKLELDTLEGEPPINKTFTFNLDLDTTEDTSDEIDDWSDFVYFPKVLPTETFKFNGQTYTLELTGFSQDGGDTLENRFRVMEQEVDIASLFAKIRLAPKDIERLEDPTAKPDGAINLGDLNSRKNYRNTDEIGFNEGGVRDLQDFYKFTLSKDSEVDITLDQLKRNANVEILDEDGSTVLFQSTEENRKRENITENLESGDYFIRVYPEGDDRTKYRLGVSADALTDEKDTTDTAKELGNIGLEEVTEIDRIGFGRGKNRDQEDYYKFGINEKSDFFLTLDQLKGNANVEVLDGDGSTILYQSNNSGRKREKINEELEPGDYFVRVTPQGAARTDYRLGLSADVLSNEQDDQEPGISLGAVTELTPVSKTGKLGANKDRVDWYNFSVPIESDVNLTLDRLRQDLNVEIYDDGGELVDEGKKTGRKAEKIELEGLEPGTYNIKVFPNGGAKSNYRLGITATAPYVDDYASVKEALDFGNIPIGETRVFNDEMGRTEGRSGRDTEDWVSFTIDEESLVDIDLTRLRQNIDMILYDDDGTTTLNNSRNKGRKSENIAEILEEGTYHVQILPKGNSRSNYRFSVNAEPIPEPRQEFTVGDLLSLEDGYSIRGEKIGFTSSGVRNLIDRHLFSISDERNVEIDLTGLKRNANIALYDDDGTLLLESRKGGRKNENISDTLDPGDYYVDVEPQNLAKTKYNLDIFASGSSVDPDGGPVPETSLYNDIGNLTEDYSKIDNVGFGSGSSRDEVDYYKFELSEDKNLTISLNKLSADIDLELLDSSGTLIKDSRNKKKKNEKIEEELEPGTYYVGVEPKGNARGNYTLNIKVPEPGSSVDEDGGKPPENVTDIGVLTSYEEEDSIGRREKSYRDVNDYRKFTLSAESSVDINLTDLKGNANLQLIDSDGSTVLNTSANGGRKDENINLTLEADDYYVRVFPRGAAKTNYSLNMSASEIGESIDNEPPGIALGTVTVGADPLTQGGDLGFTEGGVVDTKDYYSFDITQAGFVEIKLDDLNDNADLKLYDETGEVEIGSYTNSGNTPEEIFTFISADTTYVVGVFGLGNQTFYDLSISL</sequence>
<dbReference type="NCBIfam" id="NF038131">
    <property type="entry name" value="choice_anch_K"/>
    <property type="match status" value="1"/>
</dbReference>